<evidence type="ECO:0000313" key="3">
    <source>
        <dbReference type="EMBL" id="QEN07556.1"/>
    </source>
</evidence>
<evidence type="ECO:0000259" key="2">
    <source>
        <dbReference type="Pfam" id="PF02591"/>
    </source>
</evidence>
<dbReference type="Proteomes" id="UP000324209">
    <property type="component" value="Chromosome"/>
</dbReference>
<dbReference type="AlphaFoldDB" id="A0A5C1QLY1"/>
<keyword evidence="4" id="KW-1185">Reference proteome</keyword>
<proteinExistence type="predicted"/>
<sequence length="264" mass="30912">MMQGTFDKLQKLQEILSQKFEIEKEIEGIPKNLATKTELLNRLKKSYIEKNQEYENTKDRIKVLKHEMGEAERQREEFEKRMDVISTQREYEALEKEIKDATEKEQKLRRDIQREERALEDMLNSLQREEQMISQQEEELKVEQEKNDAEKQSKEELLKSLKSEEADVVPGMNEEILFKFERIIRNKSGLGIVPVLGGICTGCHMILPGQFVNDVRKGEEILFCPYCSRILFHSEEGDDQQSEEVFTAQEMGGLADLVDDFDLD</sequence>
<feature type="compositionally biased region" description="Basic and acidic residues" evidence="1">
    <location>
        <begin position="138"/>
        <end position="153"/>
    </location>
</feature>
<accession>A0A5C1QLY1</accession>
<protein>
    <submittedName>
        <fullName evidence="3">Nucleic acid-binding protein</fullName>
    </submittedName>
</protein>
<dbReference type="Pfam" id="PF02591">
    <property type="entry name" value="Zn_ribbon_9"/>
    <property type="match status" value="1"/>
</dbReference>
<gene>
    <name evidence="3" type="ORF">EXM22_05980</name>
</gene>
<evidence type="ECO:0000256" key="1">
    <source>
        <dbReference type="SAM" id="MobiDB-lite"/>
    </source>
</evidence>
<dbReference type="OrthoDB" id="9795058at2"/>
<evidence type="ECO:0000313" key="4">
    <source>
        <dbReference type="Proteomes" id="UP000324209"/>
    </source>
</evidence>
<dbReference type="Gene3D" id="1.10.287.1490">
    <property type="match status" value="1"/>
</dbReference>
<reference evidence="3 4" key="1">
    <citation type="submission" date="2019-02" db="EMBL/GenBank/DDBJ databases">
        <title>Complete Genome Sequence and Methylome Analysis of free living Spirochaetas.</title>
        <authorList>
            <person name="Fomenkov A."/>
            <person name="Dubinina G."/>
            <person name="Leshcheva N."/>
            <person name="Mikheeva N."/>
            <person name="Grabovich M."/>
            <person name="Vincze T."/>
            <person name="Roberts R.J."/>
        </authorList>
    </citation>
    <scope>NUCLEOTIDE SEQUENCE [LARGE SCALE GENOMIC DNA]</scope>
    <source>
        <strain evidence="3 4">K2</strain>
    </source>
</reference>
<feature type="region of interest" description="Disordered" evidence="1">
    <location>
        <begin position="130"/>
        <end position="153"/>
    </location>
</feature>
<organism evidence="3 4">
    <name type="scientific">Oceanispirochaeta crateris</name>
    <dbReference type="NCBI Taxonomy" id="2518645"/>
    <lineage>
        <taxon>Bacteria</taxon>
        <taxon>Pseudomonadati</taxon>
        <taxon>Spirochaetota</taxon>
        <taxon>Spirochaetia</taxon>
        <taxon>Spirochaetales</taxon>
        <taxon>Spirochaetaceae</taxon>
        <taxon>Oceanispirochaeta</taxon>
    </lineage>
</organism>
<dbReference type="EMBL" id="CP036150">
    <property type="protein sequence ID" value="QEN07556.1"/>
    <property type="molecule type" value="Genomic_DNA"/>
</dbReference>
<name>A0A5C1QLY1_9SPIO</name>
<feature type="domain" description="C4-type zinc ribbon" evidence="2">
    <location>
        <begin position="200"/>
        <end position="231"/>
    </location>
</feature>
<dbReference type="InterPro" id="IPR003743">
    <property type="entry name" value="Zf-RING_7"/>
</dbReference>
<dbReference type="KEGG" id="ock:EXM22_05980"/>